<dbReference type="AlphaFoldDB" id="A0AAW1JAQ4"/>
<gene>
    <name evidence="3" type="ORF">RND81_08G224500</name>
</gene>
<evidence type="ECO:0000259" key="2">
    <source>
        <dbReference type="SMART" id="SM00666"/>
    </source>
</evidence>
<accession>A0AAW1JAQ4</accession>
<proteinExistence type="predicted"/>
<organism evidence="3 4">
    <name type="scientific">Saponaria officinalis</name>
    <name type="common">Common soapwort</name>
    <name type="synonym">Lychnis saponaria</name>
    <dbReference type="NCBI Taxonomy" id="3572"/>
    <lineage>
        <taxon>Eukaryota</taxon>
        <taxon>Viridiplantae</taxon>
        <taxon>Streptophyta</taxon>
        <taxon>Embryophyta</taxon>
        <taxon>Tracheophyta</taxon>
        <taxon>Spermatophyta</taxon>
        <taxon>Magnoliopsida</taxon>
        <taxon>eudicotyledons</taxon>
        <taxon>Gunneridae</taxon>
        <taxon>Pentapetalae</taxon>
        <taxon>Caryophyllales</taxon>
        <taxon>Caryophyllaceae</taxon>
        <taxon>Caryophylleae</taxon>
        <taxon>Saponaria</taxon>
    </lineage>
</organism>
<dbReference type="Proteomes" id="UP001443914">
    <property type="component" value="Unassembled WGS sequence"/>
</dbReference>
<keyword evidence="4" id="KW-1185">Reference proteome</keyword>
<evidence type="ECO:0000256" key="1">
    <source>
        <dbReference type="SAM" id="MobiDB-lite"/>
    </source>
</evidence>
<name>A0AAW1JAQ4_SAPOF</name>
<comment type="caution">
    <text evidence="3">The sequence shown here is derived from an EMBL/GenBank/DDBJ whole genome shotgun (WGS) entry which is preliminary data.</text>
</comment>
<feature type="compositionally biased region" description="Low complexity" evidence="1">
    <location>
        <begin position="149"/>
        <end position="159"/>
    </location>
</feature>
<feature type="domain" description="PB1" evidence="2">
    <location>
        <begin position="19"/>
        <end position="115"/>
    </location>
</feature>
<dbReference type="InterPro" id="IPR053198">
    <property type="entry name" value="Gynoecium_Dev_Regulator"/>
</dbReference>
<dbReference type="SUPFAM" id="SSF54277">
    <property type="entry name" value="CAD &amp; PB1 domains"/>
    <property type="match status" value="1"/>
</dbReference>
<sequence>MDSKLRLMCSYGGHIVPRPHDKSLIYAGGDTRLVSVHRSTASSTAALSAHLSASLHLPHHHNHHHLSIKYQLPDHDLDSLISVSTDEDLANMLDEYDRLSAESPPSRIRFFLFFGGGGGLHDLKTEGWFIDTLRSAGVEEREREREDSSIGSSSSSSFSGAVRVCGSGGGGGDDGVVVGSHFQNVKVVLPSVDSLGSDTSIPSPNFSQQAIVYQDASGFPESKPITTNLIENESYVSDRFPQSDMMSPVQVSGYVLSKPTDHPPQVLSPPPPTQHYVHHPAPQTHYINHYYQSSVPVASYPTMYQTYVPSQQPVQYQQINKPYPVYMMPVGQAQNTYAVPQTLTHSHSQPQLAPNPVMVASHMVYEGYNCKPAVPTAAYAGKVYGTTTITSQPVTGGTDDHKTHNRQFLAFPPQNLPSQPVAVTPLETTNYVSEFEDPMHAQIYKTQPPAPTLPVELQPVTKTETVMLSESLAQLQMETTIQ</sequence>
<dbReference type="InterPro" id="IPR000270">
    <property type="entry name" value="PB1_dom"/>
</dbReference>
<dbReference type="PANTHER" id="PTHR31066:SF68">
    <property type="entry name" value="SERINE_THREONINE-PROTEIN KINASE YAKA-RELATED"/>
    <property type="match status" value="1"/>
</dbReference>
<dbReference type="PANTHER" id="PTHR31066">
    <property type="entry name" value="OS05G0427100 PROTEIN-RELATED"/>
    <property type="match status" value="1"/>
</dbReference>
<dbReference type="EMBL" id="JBDFQZ010000008">
    <property type="protein sequence ID" value="KAK9700222.1"/>
    <property type="molecule type" value="Genomic_DNA"/>
</dbReference>
<feature type="compositionally biased region" description="Basic and acidic residues" evidence="1">
    <location>
        <begin position="139"/>
        <end position="148"/>
    </location>
</feature>
<evidence type="ECO:0000313" key="4">
    <source>
        <dbReference type="Proteomes" id="UP001443914"/>
    </source>
</evidence>
<reference evidence="3" key="1">
    <citation type="submission" date="2024-03" db="EMBL/GenBank/DDBJ databases">
        <title>WGS assembly of Saponaria officinalis var. Norfolk2.</title>
        <authorList>
            <person name="Jenkins J."/>
            <person name="Shu S."/>
            <person name="Grimwood J."/>
            <person name="Barry K."/>
            <person name="Goodstein D."/>
            <person name="Schmutz J."/>
            <person name="Leebens-Mack J."/>
            <person name="Osbourn A."/>
        </authorList>
    </citation>
    <scope>NUCLEOTIDE SEQUENCE [LARGE SCALE GENOMIC DNA]</scope>
    <source>
        <strain evidence="3">JIC</strain>
    </source>
</reference>
<evidence type="ECO:0000313" key="3">
    <source>
        <dbReference type="EMBL" id="KAK9700222.1"/>
    </source>
</evidence>
<protein>
    <recommendedName>
        <fullName evidence="2">PB1 domain-containing protein</fullName>
    </recommendedName>
</protein>
<dbReference type="SMART" id="SM00666">
    <property type="entry name" value="PB1"/>
    <property type="match status" value="1"/>
</dbReference>
<dbReference type="Pfam" id="PF00564">
    <property type="entry name" value="PB1"/>
    <property type="match status" value="1"/>
</dbReference>
<dbReference type="CDD" id="cd06410">
    <property type="entry name" value="PB1_UP2"/>
    <property type="match status" value="1"/>
</dbReference>
<feature type="region of interest" description="Disordered" evidence="1">
    <location>
        <begin position="139"/>
        <end position="159"/>
    </location>
</feature>